<name>A0A1H0AJN3_9FIRM</name>
<dbReference type="Proteomes" id="UP000214880">
    <property type="component" value="Unassembled WGS sequence"/>
</dbReference>
<protein>
    <submittedName>
        <fullName evidence="2">Helicase conserved C-terminal domain-containing protein</fullName>
    </submittedName>
</protein>
<dbReference type="PROSITE" id="PS51194">
    <property type="entry name" value="HELICASE_CTER"/>
    <property type="match status" value="1"/>
</dbReference>
<dbReference type="RefSeq" id="WP_092075117.1">
    <property type="nucleotide sequence ID" value="NZ_FNHB01000019.1"/>
</dbReference>
<dbReference type="EMBL" id="FNHB01000019">
    <property type="protein sequence ID" value="SDN33778.1"/>
    <property type="molecule type" value="Genomic_DNA"/>
</dbReference>
<dbReference type="Pfam" id="PF00271">
    <property type="entry name" value="Helicase_C"/>
    <property type="match status" value="1"/>
</dbReference>
<evidence type="ECO:0000259" key="1">
    <source>
        <dbReference type="PROSITE" id="PS51194"/>
    </source>
</evidence>
<dbReference type="SUPFAM" id="SSF52540">
    <property type="entry name" value="P-loop containing nucleoside triphosphate hydrolases"/>
    <property type="match status" value="1"/>
</dbReference>
<keyword evidence="3" id="KW-1185">Reference proteome</keyword>
<dbReference type="GO" id="GO:0004386">
    <property type="term" value="F:helicase activity"/>
    <property type="evidence" value="ECO:0007669"/>
    <property type="project" value="UniProtKB-KW"/>
</dbReference>
<dbReference type="STRING" id="146817.SAMN04488502_1197"/>
<dbReference type="InterPro" id="IPR027417">
    <property type="entry name" value="P-loop_NTPase"/>
</dbReference>
<sequence length="1317" mass="147081">MERARILGDLVREVLGPREGIAEQFPDRTDPRDEYIIGVLAPMDTIAERDPDAEAELLPGDYDEDGDGGETGAAGIASEICSSPSLDPKSLAKSMGLSFVIQATGENPIEICSTWARYVRPGGWQRQPFYNYRRVDVLQDDEWRSEADPGVAFSLRVTPVADTIFRISVYLVNRTEVVSGQRPDTTKHIFQPEIRIVCSEGTQVIPLRGISDRLNAGNDNTEDLSLELMYRNRPALARGHLTGVTWSAIDIQRPCSGCSSPSFPPFIWTDGGIVPDDLRVKFTTPTLRTDYVPSYPVGAPGMTWRIRYGPEPEFNPRQLAEFWVPEDIRTALQPLAEGYRNWLEEQRICAREIETEYETVIQTNLAEIEASISRIEQGISLLCADEETRLAFCFANRVMALQAEWSYGRINNWRPFQLAFILQNLCAIHNPEDPGRDMVDLLWFPTGGGKTESYLGLAVFAIALQRRRANTDRAGHKHGAGVNVISRYTLRLLTIQQYRRALKAITAAEFLRVWGLNTPAGSIGWRPTACELTDDYIWGGERISIGLWVGKNVTPNSIQSITFRDENNRIQMIPGALAILKNPSEENYGEPAQVLTCPCCNTILAVPRDGLGQGRHRLYLLVRGREITTPDLSDLVLEGATVQRASVIRHSVMYHTVLVEIEVPADQKISPAGIEAFWRHRLLPVLGTDVRLYSAHSTRPGYFIRHFINQQTNPKGYCFDVICPNPECGLNSHAWSERVPVSVAAQTVSGQAETEYQDIPEPFKIPGHPNYSSRVVIPAYTVDDQIYHRCPSMVIATADKLAQMPFEPLAAGVFGNVEFYHARWGYYRETCPPSTDRGLCDSLQFHPGGYNTRSVLHKAVPPFAPPVMIIQDELHLIEGPLGSLFGLYETVVDELCSVYVNNRKFGPKYVTSTATVRCAGPQVQSLFTRRLAQFPASGINVEDNFFSVSPETHPLEAAGAGRLYVGICAPGKGAQTPLIRIFSSLFQSTEEMVRSGAELPDVDGFHTVVGYFNAVRELAGAVALYRQDIRERMRGRFGTAARLLRESPLELSGRSDSMELPGLLERLSSPVMAGTAEDFAVATSMFGTGVDIDRLRLMVVAGQPKSTSSYIQATGRVGRSRGGLSIAFFRASRPRDLDHYEFFTGYHRALYKFVEPVSVAPFSPRAREKTFGPLAVALLRLARTISGVRVSRDWRHEQRLNNRQYDSGAASMRNARLGNDVRALISLIEQRAQNQPPGRQADIDSVRREIRALLDEWENIARRYPDQLLYSESSMTRTPIYPVVLGDLQHFFQNLDMAFENVPQSMRSVEGTTTFKT</sequence>
<proteinExistence type="predicted"/>
<dbReference type="SMART" id="SM00490">
    <property type="entry name" value="HELICc"/>
    <property type="match status" value="1"/>
</dbReference>
<keyword evidence="2" id="KW-0067">ATP-binding</keyword>
<reference evidence="2 3" key="1">
    <citation type="submission" date="2016-10" db="EMBL/GenBank/DDBJ databases">
        <authorList>
            <person name="de Groot N.N."/>
        </authorList>
    </citation>
    <scope>NUCLEOTIDE SEQUENCE [LARGE SCALE GENOMIC DNA]</scope>
    <source>
        <strain evidence="2 3">DSM 1736</strain>
    </source>
</reference>
<dbReference type="OrthoDB" id="713315at2"/>
<dbReference type="CDD" id="cd18785">
    <property type="entry name" value="SF2_C"/>
    <property type="match status" value="1"/>
</dbReference>
<gene>
    <name evidence="2" type="ORF">SAMN04488502_1197</name>
</gene>
<keyword evidence="2" id="KW-0547">Nucleotide-binding</keyword>
<dbReference type="InterPro" id="IPR001650">
    <property type="entry name" value="Helicase_C-like"/>
</dbReference>
<feature type="domain" description="Helicase C-terminal" evidence="1">
    <location>
        <begin position="998"/>
        <end position="1158"/>
    </location>
</feature>
<dbReference type="Gene3D" id="3.40.50.300">
    <property type="entry name" value="P-loop containing nucleotide triphosphate hydrolases"/>
    <property type="match status" value="1"/>
</dbReference>
<evidence type="ECO:0000313" key="2">
    <source>
        <dbReference type="EMBL" id="SDN33778.1"/>
    </source>
</evidence>
<keyword evidence="2" id="KW-0347">Helicase</keyword>
<dbReference type="NCBIfam" id="NF038326">
    <property type="entry name" value="DISARM_DrmAL"/>
    <property type="match status" value="1"/>
</dbReference>
<accession>A0A1H0AJN3</accession>
<keyword evidence="2" id="KW-0378">Hydrolase</keyword>
<organism evidence="2 3">
    <name type="scientific">Dendrosporobacter quercicolus</name>
    <dbReference type="NCBI Taxonomy" id="146817"/>
    <lineage>
        <taxon>Bacteria</taxon>
        <taxon>Bacillati</taxon>
        <taxon>Bacillota</taxon>
        <taxon>Negativicutes</taxon>
        <taxon>Selenomonadales</taxon>
        <taxon>Sporomusaceae</taxon>
        <taxon>Dendrosporobacter</taxon>
    </lineage>
</organism>
<evidence type="ECO:0000313" key="3">
    <source>
        <dbReference type="Proteomes" id="UP000214880"/>
    </source>
</evidence>